<dbReference type="AlphaFoldDB" id="A0A521EKP7"/>
<dbReference type="GO" id="GO:0005506">
    <property type="term" value="F:iron ion binding"/>
    <property type="evidence" value="ECO:0007669"/>
    <property type="project" value="InterPro"/>
</dbReference>
<evidence type="ECO:0000256" key="1">
    <source>
        <dbReference type="ARBA" id="ARBA00006420"/>
    </source>
</evidence>
<comment type="similarity">
    <text evidence="1">Belongs to the NifU family.</text>
</comment>
<proteinExistence type="inferred from homology"/>
<gene>
    <name evidence="3" type="ORF">SAMN06265379_109100</name>
</gene>
<evidence type="ECO:0000313" key="3">
    <source>
        <dbReference type="EMBL" id="SMO84488.1"/>
    </source>
</evidence>
<dbReference type="EMBL" id="FXTB01000009">
    <property type="protein sequence ID" value="SMO84488.1"/>
    <property type="molecule type" value="Genomic_DNA"/>
</dbReference>
<dbReference type="PANTHER" id="PTHR11178:SF1">
    <property type="entry name" value="NFU1 IRON-SULFUR CLUSTER SCAFFOLD HOMOLOG, MITOCHONDRIAL"/>
    <property type="match status" value="1"/>
</dbReference>
<evidence type="ECO:0000259" key="2">
    <source>
        <dbReference type="Pfam" id="PF01106"/>
    </source>
</evidence>
<dbReference type="Proteomes" id="UP000319040">
    <property type="component" value="Unassembled WGS sequence"/>
</dbReference>
<feature type="domain" description="NIF system FeS cluster assembly NifU C-terminal" evidence="2">
    <location>
        <begin position="10"/>
        <end position="76"/>
    </location>
</feature>
<dbReference type="GO" id="GO:0051536">
    <property type="term" value="F:iron-sulfur cluster binding"/>
    <property type="evidence" value="ECO:0007669"/>
    <property type="project" value="InterPro"/>
</dbReference>
<evidence type="ECO:0000313" key="4">
    <source>
        <dbReference type="Proteomes" id="UP000319040"/>
    </source>
</evidence>
<protein>
    <submittedName>
        <fullName evidence="3">Fe-S cluster biogenesis protein NfuA, 4Fe-4S-binding domain</fullName>
    </submittedName>
</protein>
<reference evidence="3 4" key="1">
    <citation type="submission" date="2017-05" db="EMBL/GenBank/DDBJ databases">
        <authorList>
            <person name="Varghese N."/>
            <person name="Submissions S."/>
        </authorList>
    </citation>
    <scope>NUCLEOTIDE SEQUENCE [LARGE SCALE GENOMIC DNA]</scope>
    <source>
        <strain evidence="3 4">DSM 27040</strain>
    </source>
</reference>
<dbReference type="InterPro" id="IPR034904">
    <property type="entry name" value="FSCA_dom_sf"/>
</dbReference>
<keyword evidence="4" id="KW-1185">Reference proteome</keyword>
<sequence>MQKNSHIQTIEAALEEIRPYLKADGGDIALIDVSDDLVVKVEFMGACVDCPMNYQTLRNGVEKVIKTALPQVKKVVAIKE</sequence>
<dbReference type="SUPFAM" id="SSF117916">
    <property type="entry name" value="Fe-S cluster assembly (FSCA) domain-like"/>
    <property type="match status" value="1"/>
</dbReference>
<dbReference type="GO" id="GO:0016226">
    <property type="term" value="P:iron-sulfur cluster assembly"/>
    <property type="evidence" value="ECO:0007669"/>
    <property type="project" value="InterPro"/>
</dbReference>
<dbReference type="PANTHER" id="PTHR11178">
    <property type="entry name" value="IRON-SULFUR CLUSTER SCAFFOLD PROTEIN NFU-RELATED"/>
    <property type="match status" value="1"/>
</dbReference>
<dbReference type="RefSeq" id="WP_142534298.1">
    <property type="nucleotide sequence ID" value="NZ_FXTB01000009.1"/>
</dbReference>
<dbReference type="Pfam" id="PF01106">
    <property type="entry name" value="NifU"/>
    <property type="match status" value="1"/>
</dbReference>
<accession>A0A521EKP7</accession>
<dbReference type="OrthoDB" id="9796965at2"/>
<dbReference type="InterPro" id="IPR001075">
    <property type="entry name" value="NIF_FeS_clus_asmbl_NifU_C"/>
</dbReference>
<name>A0A521EKP7_SACCC</name>
<organism evidence="3 4">
    <name type="scientific">Saccharicrinis carchari</name>
    <dbReference type="NCBI Taxonomy" id="1168039"/>
    <lineage>
        <taxon>Bacteria</taxon>
        <taxon>Pseudomonadati</taxon>
        <taxon>Bacteroidota</taxon>
        <taxon>Bacteroidia</taxon>
        <taxon>Marinilabiliales</taxon>
        <taxon>Marinilabiliaceae</taxon>
        <taxon>Saccharicrinis</taxon>
    </lineage>
</organism>
<dbReference type="Gene3D" id="3.30.300.130">
    <property type="entry name" value="Fe-S cluster assembly (FSCA)"/>
    <property type="match status" value="1"/>
</dbReference>